<dbReference type="Pfam" id="PF00107">
    <property type="entry name" value="ADH_zinc_N"/>
    <property type="match status" value="1"/>
</dbReference>
<name>A0A6S6TEQ5_9GAMM</name>
<dbReference type="GO" id="GO:0008743">
    <property type="term" value="F:L-threonine 3-dehydrogenase activity"/>
    <property type="evidence" value="ECO:0007669"/>
    <property type="project" value="UniProtKB-EC"/>
</dbReference>
<dbReference type="InterPro" id="IPR013149">
    <property type="entry name" value="ADH-like_C"/>
</dbReference>
<dbReference type="EC" id="1.1.1.103" evidence="4"/>
<dbReference type="InterPro" id="IPR013154">
    <property type="entry name" value="ADH-like_N"/>
</dbReference>
<dbReference type="InterPro" id="IPR036291">
    <property type="entry name" value="NAD(P)-bd_dom_sf"/>
</dbReference>
<dbReference type="Gene3D" id="3.90.180.10">
    <property type="entry name" value="Medium-chain alcohol dehydrogenases, catalytic domain"/>
    <property type="match status" value="1"/>
</dbReference>
<keyword evidence="1 4" id="KW-0560">Oxidoreductase</keyword>
<dbReference type="SUPFAM" id="SSF51735">
    <property type="entry name" value="NAD(P)-binding Rossmann-fold domains"/>
    <property type="match status" value="1"/>
</dbReference>
<protein>
    <submittedName>
        <fullName evidence="4">L-threonine 3-dehydrogenase (EC)</fullName>
        <ecNumber evidence="4">1.1.1.103</ecNumber>
    </submittedName>
</protein>
<accession>A0A6S6TEQ5</accession>
<evidence type="ECO:0000259" key="2">
    <source>
        <dbReference type="Pfam" id="PF00107"/>
    </source>
</evidence>
<gene>
    <name evidence="4" type="ORF">HELGO_WM36992</name>
</gene>
<evidence type="ECO:0000256" key="1">
    <source>
        <dbReference type="ARBA" id="ARBA00023002"/>
    </source>
</evidence>
<feature type="domain" description="Alcohol dehydrogenase-like C-terminal" evidence="2">
    <location>
        <begin position="170"/>
        <end position="290"/>
    </location>
</feature>
<reference evidence="4" key="1">
    <citation type="submission" date="2020-01" db="EMBL/GenBank/DDBJ databases">
        <authorList>
            <person name="Meier V. D."/>
            <person name="Meier V D."/>
        </authorList>
    </citation>
    <scope>NUCLEOTIDE SEQUENCE</scope>
    <source>
        <strain evidence="4">HLG_WM_MAG_09</strain>
    </source>
</reference>
<evidence type="ECO:0000259" key="3">
    <source>
        <dbReference type="Pfam" id="PF08240"/>
    </source>
</evidence>
<dbReference type="PANTHER" id="PTHR43401">
    <property type="entry name" value="L-THREONINE 3-DEHYDROGENASE"/>
    <property type="match status" value="1"/>
</dbReference>
<dbReference type="InterPro" id="IPR050129">
    <property type="entry name" value="Zn_alcohol_dh"/>
</dbReference>
<dbReference type="InterPro" id="IPR011032">
    <property type="entry name" value="GroES-like_sf"/>
</dbReference>
<dbReference type="EMBL" id="CACVAT010000263">
    <property type="protein sequence ID" value="CAA6816697.1"/>
    <property type="molecule type" value="Genomic_DNA"/>
</dbReference>
<dbReference type="SUPFAM" id="SSF50129">
    <property type="entry name" value="GroES-like"/>
    <property type="match status" value="1"/>
</dbReference>
<proteinExistence type="predicted"/>
<dbReference type="PANTHER" id="PTHR43401:SF2">
    <property type="entry name" value="L-THREONINE 3-DEHYDROGENASE"/>
    <property type="match status" value="1"/>
</dbReference>
<sequence length="336" mass="36372">MKALVYTDTQEMTYRDEPLPSPREGDVVMEVSAAAICGSDMHAYHGHDERRVPPLILGHEVSGIVMDGKHAGQRMVINPLMTCGVCHDCLTGRSNLCNERELIGMYLQGALAEQVAISERNLLPIPADMNPVHAALTEPTATALHAVALVERIAYRPLSEMRCLVLGGGAIGLLAALILKAKGCARIDLAETNVLRRSSIEQQHCCNDVFDPITETAPQQGNYDVVFDCVGSSITRQSSSDAVRPGGIISHVGLQNAGDGFDSRRITLQEITVLGNYCYTPADMLASIDMLYQQRLGNLDWVEVRPLSAGGQAFSDLHHGRVAAAKIVLQPDNLVH</sequence>
<dbReference type="AlphaFoldDB" id="A0A6S6TEQ5"/>
<dbReference type="Gene3D" id="3.40.50.720">
    <property type="entry name" value="NAD(P)-binding Rossmann-like Domain"/>
    <property type="match status" value="1"/>
</dbReference>
<feature type="domain" description="Alcohol dehydrogenase-like N-terminal" evidence="3">
    <location>
        <begin position="24"/>
        <end position="126"/>
    </location>
</feature>
<dbReference type="Pfam" id="PF08240">
    <property type="entry name" value="ADH_N"/>
    <property type="match status" value="1"/>
</dbReference>
<evidence type="ECO:0000313" key="4">
    <source>
        <dbReference type="EMBL" id="CAA6816697.1"/>
    </source>
</evidence>
<organism evidence="4">
    <name type="scientific">uncultured Thiotrichaceae bacterium</name>
    <dbReference type="NCBI Taxonomy" id="298394"/>
    <lineage>
        <taxon>Bacteria</taxon>
        <taxon>Pseudomonadati</taxon>
        <taxon>Pseudomonadota</taxon>
        <taxon>Gammaproteobacteria</taxon>
        <taxon>Thiotrichales</taxon>
        <taxon>Thiotrichaceae</taxon>
        <taxon>environmental samples</taxon>
    </lineage>
</organism>